<sequence length="184" mass="19907">PLPLPHSHEDKLLIASLVGDLDKLDIVQQLRADPYCREWEAYSAFVDPADRAHRLTTGPMAGTRGLPVQRVFWNEATGEATTVVFIGGGLGGWPGVTHGGALATLLDESLGRVAAKSMPARTAVTANLELQYRAPTLVNRFYVIKAGPVHPDSRTDRKAWVNATLETIDGRVCVEAKGLFVVPK</sequence>
<dbReference type="Pfam" id="PF03061">
    <property type="entry name" value="4HBT"/>
    <property type="match status" value="1"/>
</dbReference>
<keyword evidence="3" id="KW-1185">Reference proteome</keyword>
<dbReference type="EMBL" id="KV407462">
    <property type="protein sequence ID" value="KZF20895.1"/>
    <property type="molecule type" value="Genomic_DNA"/>
</dbReference>
<proteinExistence type="predicted"/>
<dbReference type="InterPro" id="IPR052061">
    <property type="entry name" value="PTE-AB_protein"/>
</dbReference>
<dbReference type="GeneID" id="28894779"/>
<dbReference type="InterPro" id="IPR029069">
    <property type="entry name" value="HotDog_dom_sf"/>
</dbReference>
<dbReference type="PANTHER" id="PTHR47260:SF1">
    <property type="entry name" value="UPF0644 PROTEIN PB2B4.06"/>
    <property type="match status" value="1"/>
</dbReference>
<reference evidence="2 3" key="1">
    <citation type="journal article" date="2016" name="Fungal Biol.">
        <title>The genome of Xylona heveae provides a window into fungal endophytism.</title>
        <authorList>
            <person name="Gazis R."/>
            <person name="Kuo A."/>
            <person name="Riley R."/>
            <person name="LaButti K."/>
            <person name="Lipzen A."/>
            <person name="Lin J."/>
            <person name="Amirebrahimi M."/>
            <person name="Hesse C.N."/>
            <person name="Spatafora J.W."/>
            <person name="Henrissat B."/>
            <person name="Hainaut M."/>
            <person name="Grigoriev I.V."/>
            <person name="Hibbett D.S."/>
        </authorList>
    </citation>
    <scope>NUCLEOTIDE SEQUENCE [LARGE SCALE GENOMIC DNA]</scope>
    <source>
        <strain evidence="2 3">TC161</strain>
    </source>
</reference>
<dbReference type="RefSeq" id="XP_018186450.1">
    <property type="nucleotide sequence ID" value="XM_018329642.1"/>
</dbReference>
<feature type="non-terminal residue" evidence="2">
    <location>
        <position position="184"/>
    </location>
</feature>
<protein>
    <recommendedName>
        <fullName evidence="1">Thioesterase domain-containing protein</fullName>
    </recommendedName>
</protein>
<dbReference type="InterPro" id="IPR006683">
    <property type="entry name" value="Thioestr_dom"/>
</dbReference>
<dbReference type="STRING" id="1328760.A0A165FEV2"/>
<dbReference type="InParanoid" id="A0A165FEV2"/>
<evidence type="ECO:0000313" key="2">
    <source>
        <dbReference type="EMBL" id="KZF20895.1"/>
    </source>
</evidence>
<dbReference type="OrthoDB" id="506431at2759"/>
<accession>A0A165FEV2</accession>
<dbReference type="Gene3D" id="3.10.129.10">
    <property type="entry name" value="Hotdog Thioesterase"/>
    <property type="match status" value="1"/>
</dbReference>
<dbReference type="CDD" id="cd03443">
    <property type="entry name" value="PaaI_thioesterase"/>
    <property type="match status" value="1"/>
</dbReference>
<name>A0A165FEV2_XYLHT</name>
<feature type="non-terminal residue" evidence="2">
    <location>
        <position position="1"/>
    </location>
</feature>
<organism evidence="2 3">
    <name type="scientific">Xylona heveae (strain CBS 132557 / TC161)</name>
    <dbReference type="NCBI Taxonomy" id="1328760"/>
    <lineage>
        <taxon>Eukaryota</taxon>
        <taxon>Fungi</taxon>
        <taxon>Dikarya</taxon>
        <taxon>Ascomycota</taxon>
        <taxon>Pezizomycotina</taxon>
        <taxon>Xylonomycetes</taxon>
        <taxon>Xylonales</taxon>
        <taxon>Xylonaceae</taxon>
        <taxon>Xylona</taxon>
    </lineage>
</organism>
<dbReference type="OMA" id="RVFYNDK"/>
<evidence type="ECO:0000259" key="1">
    <source>
        <dbReference type="Pfam" id="PF03061"/>
    </source>
</evidence>
<feature type="domain" description="Thioesterase" evidence="1">
    <location>
        <begin position="95"/>
        <end position="146"/>
    </location>
</feature>
<evidence type="ECO:0000313" key="3">
    <source>
        <dbReference type="Proteomes" id="UP000076632"/>
    </source>
</evidence>
<gene>
    <name evidence="2" type="ORF">L228DRAFT_202294</name>
</gene>
<dbReference type="PANTHER" id="PTHR47260">
    <property type="entry name" value="UPF0644 PROTEIN PB2B4.06"/>
    <property type="match status" value="1"/>
</dbReference>
<dbReference type="SUPFAM" id="SSF54637">
    <property type="entry name" value="Thioesterase/thiol ester dehydrase-isomerase"/>
    <property type="match status" value="1"/>
</dbReference>
<dbReference type="Proteomes" id="UP000076632">
    <property type="component" value="Unassembled WGS sequence"/>
</dbReference>
<dbReference type="AlphaFoldDB" id="A0A165FEV2"/>